<comment type="caution">
    <text evidence="2">The sequence shown here is derived from an EMBL/GenBank/DDBJ whole genome shotgun (WGS) entry which is preliminary data.</text>
</comment>
<reference evidence="2" key="1">
    <citation type="submission" date="2020-08" db="EMBL/GenBank/DDBJ databases">
        <title>Multicomponent nature underlies the extraordinary mechanical properties of spider dragline silk.</title>
        <authorList>
            <person name="Kono N."/>
            <person name="Nakamura H."/>
            <person name="Mori M."/>
            <person name="Yoshida Y."/>
            <person name="Ohtoshi R."/>
            <person name="Malay A.D."/>
            <person name="Moran D.A.P."/>
            <person name="Tomita M."/>
            <person name="Numata K."/>
            <person name="Arakawa K."/>
        </authorList>
    </citation>
    <scope>NUCLEOTIDE SEQUENCE</scope>
</reference>
<dbReference type="AlphaFoldDB" id="A0A8X6WRY2"/>
<sequence>MRRSQQMGRDSKPHRDVNCFLSSRTPGMETFLFLACFGPHPLNRNAHKTTTLRPPPRRAESRKPRELGRNASNNKIKRFSMKCDFGGTEEINMYILRSRNE</sequence>
<organism evidence="2 3">
    <name type="scientific">Trichonephila inaurata madagascariensis</name>
    <dbReference type="NCBI Taxonomy" id="2747483"/>
    <lineage>
        <taxon>Eukaryota</taxon>
        <taxon>Metazoa</taxon>
        <taxon>Ecdysozoa</taxon>
        <taxon>Arthropoda</taxon>
        <taxon>Chelicerata</taxon>
        <taxon>Arachnida</taxon>
        <taxon>Araneae</taxon>
        <taxon>Araneomorphae</taxon>
        <taxon>Entelegynae</taxon>
        <taxon>Araneoidea</taxon>
        <taxon>Nephilidae</taxon>
        <taxon>Trichonephila</taxon>
        <taxon>Trichonephila inaurata</taxon>
    </lineage>
</organism>
<proteinExistence type="predicted"/>
<evidence type="ECO:0000313" key="3">
    <source>
        <dbReference type="Proteomes" id="UP000886998"/>
    </source>
</evidence>
<evidence type="ECO:0000313" key="2">
    <source>
        <dbReference type="EMBL" id="GFY40194.1"/>
    </source>
</evidence>
<feature type="compositionally biased region" description="Basic and acidic residues" evidence="1">
    <location>
        <begin position="57"/>
        <end position="68"/>
    </location>
</feature>
<dbReference type="EMBL" id="BMAV01001755">
    <property type="protein sequence ID" value="GFY40194.1"/>
    <property type="molecule type" value="Genomic_DNA"/>
</dbReference>
<keyword evidence="3" id="KW-1185">Reference proteome</keyword>
<dbReference type="Proteomes" id="UP000886998">
    <property type="component" value="Unassembled WGS sequence"/>
</dbReference>
<name>A0A8X6WRY2_9ARAC</name>
<gene>
    <name evidence="2" type="ORF">TNIN_351201</name>
</gene>
<feature type="region of interest" description="Disordered" evidence="1">
    <location>
        <begin position="43"/>
        <end position="74"/>
    </location>
</feature>
<evidence type="ECO:0000256" key="1">
    <source>
        <dbReference type="SAM" id="MobiDB-lite"/>
    </source>
</evidence>
<accession>A0A8X6WRY2</accession>
<protein>
    <submittedName>
        <fullName evidence="2">Uncharacterized protein</fullName>
    </submittedName>
</protein>